<dbReference type="SUPFAM" id="SSF81383">
    <property type="entry name" value="F-box domain"/>
    <property type="match status" value="1"/>
</dbReference>
<dbReference type="Gramene" id="OIT39554">
    <property type="protein sequence ID" value="OIT39554"/>
    <property type="gene ID" value="A4A49_30441"/>
</dbReference>
<dbReference type="InterPro" id="IPR050942">
    <property type="entry name" value="F-box_BR-signaling"/>
</dbReference>
<dbReference type="Proteomes" id="UP000187609">
    <property type="component" value="Unassembled WGS sequence"/>
</dbReference>
<reference evidence="2" key="1">
    <citation type="submission" date="2016-11" db="EMBL/GenBank/DDBJ databases">
        <title>The genome of Nicotiana attenuata.</title>
        <authorList>
            <person name="Xu S."/>
            <person name="Brockmoeller T."/>
            <person name="Gaquerel E."/>
            <person name="Navarro A."/>
            <person name="Kuhl H."/>
            <person name="Gase K."/>
            <person name="Ling Z."/>
            <person name="Zhou W."/>
            <person name="Kreitzer C."/>
            <person name="Stanke M."/>
            <person name="Tang H."/>
            <person name="Lyons E."/>
            <person name="Pandey P."/>
            <person name="Pandey S.P."/>
            <person name="Timmermann B."/>
            <person name="Baldwin I.T."/>
        </authorList>
    </citation>
    <scope>NUCLEOTIDE SEQUENCE [LARGE SCALE GENOMIC DNA]</scope>
    <source>
        <strain evidence="2">UT</strain>
    </source>
</reference>
<gene>
    <name evidence="2" type="ORF">A4A49_30441</name>
</gene>
<evidence type="ECO:0000313" key="3">
    <source>
        <dbReference type="Proteomes" id="UP000187609"/>
    </source>
</evidence>
<comment type="caution">
    <text evidence="2">The sequence shown here is derived from an EMBL/GenBank/DDBJ whole genome shotgun (WGS) entry which is preliminary data.</text>
</comment>
<dbReference type="Gene3D" id="1.20.1280.50">
    <property type="match status" value="1"/>
</dbReference>
<dbReference type="Pfam" id="PF03478">
    <property type="entry name" value="Beta-prop_KIB1-4"/>
    <property type="match status" value="2"/>
</dbReference>
<dbReference type="SMART" id="SM00256">
    <property type="entry name" value="FBOX"/>
    <property type="match status" value="1"/>
</dbReference>
<dbReference type="AlphaFoldDB" id="A0A314LG56"/>
<dbReference type="InterPro" id="IPR001810">
    <property type="entry name" value="F-box_dom"/>
</dbReference>
<name>A0A314LG56_NICAT</name>
<keyword evidence="3" id="KW-1185">Reference proteome</keyword>
<protein>
    <recommendedName>
        <fullName evidence="1">F-box domain-containing protein</fullName>
    </recommendedName>
</protein>
<proteinExistence type="predicted"/>
<dbReference type="Pfam" id="PF00646">
    <property type="entry name" value="F-box"/>
    <property type="match status" value="1"/>
</dbReference>
<organism evidence="2 3">
    <name type="scientific">Nicotiana attenuata</name>
    <name type="common">Coyote tobacco</name>
    <dbReference type="NCBI Taxonomy" id="49451"/>
    <lineage>
        <taxon>Eukaryota</taxon>
        <taxon>Viridiplantae</taxon>
        <taxon>Streptophyta</taxon>
        <taxon>Embryophyta</taxon>
        <taxon>Tracheophyta</taxon>
        <taxon>Spermatophyta</taxon>
        <taxon>Magnoliopsida</taxon>
        <taxon>eudicotyledons</taxon>
        <taxon>Gunneridae</taxon>
        <taxon>Pentapetalae</taxon>
        <taxon>asterids</taxon>
        <taxon>lamiids</taxon>
        <taxon>Solanales</taxon>
        <taxon>Solanaceae</taxon>
        <taxon>Nicotianoideae</taxon>
        <taxon>Nicotianeae</taxon>
        <taxon>Nicotiana</taxon>
    </lineage>
</organism>
<feature type="domain" description="F-box" evidence="1">
    <location>
        <begin position="7"/>
        <end position="48"/>
    </location>
</feature>
<dbReference type="STRING" id="49451.A0A314LG56"/>
<dbReference type="InterPro" id="IPR036047">
    <property type="entry name" value="F-box-like_dom_sf"/>
</dbReference>
<dbReference type="InterPro" id="IPR005174">
    <property type="entry name" value="KIB1-4_b-propeller"/>
</dbReference>
<sequence>MSKWAELPYDLLTEIANRVKVIEDFVSFGAVCTSWRTAATKKNFDVFSPQVPLLMLADKDEDYREFYSLSKHKISRIFLPEVRGRECFPTQGWLCTVAYNGEMNLLNPFSRTQIELPSEKEFWVFHGPVELCKGEFWHYMDKAVLSANPLVASDYVLVVSYYTDCDYLLAFWRPGDLNWTKIDFAKGWVYYIAAMIYYNEKFYCVTWCGQVWVFDMSCHSSTNCYTTIAFSPQTFKIKVYELDIIKGELKEINSLGDSAIFLGLSGASSIESSKFTGVKRNHIYFTDDWCRIKNKEGGNGRDMGAYNLEDGKIESFYPGLSISPLSPPTWVTPSIS</sequence>
<dbReference type="PANTHER" id="PTHR44259">
    <property type="entry name" value="OS07G0183000 PROTEIN-RELATED"/>
    <property type="match status" value="1"/>
</dbReference>
<evidence type="ECO:0000259" key="1">
    <source>
        <dbReference type="SMART" id="SM00256"/>
    </source>
</evidence>
<dbReference type="PANTHER" id="PTHR44259:SF43">
    <property type="entry name" value="DUF295 DOMAIN-CONTAINING PROTEIN"/>
    <property type="match status" value="1"/>
</dbReference>
<dbReference type="EMBL" id="MJEQ01000096">
    <property type="protein sequence ID" value="OIT39554.1"/>
    <property type="molecule type" value="Genomic_DNA"/>
</dbReference>
<evidence type="ECO:0000313" key="2">
    <source>
        <dbReference type="EMBL" id="OIT39554.1"/>
    </source>
</evidence>
<accession>A0A314LG56</accession>